<dbReference type="InterPro" id="IPR011545">
    <property type="entry name" value="DEAD/DEAH_box_helicase_dom"/>
</dbReference>
<evidence type="ECO:0000313" key="12">
    <source>
        <dbReference type="Proteomes" id="UP001214638"/>
    </source>
</evidence>
<evidence type="ECO:0000256" key="6">
    <source>
        <dbReference type="RuleBase" id="RU000492"/>
    </source>
</evidence>
<dbReference type="Pfam" id="PF00271">
    <property type="entry name" value="Helicase_C"/>
    <property type="match status" value="1"/>
</dbReference>
<evidence type="ECO:0000259" key="9">
    <source>
        <dbReference type="PROSITE" id="PS51192"/>
    </source>
</evidence>
<dbReference type="GO" id="GO:0005524">
    <property type="term" value="F:ATP binding"/>
    <property type="evidence" value="ECO:0007669"/>
    <property type="project" value="UniProtKB-UniRule"/>
</dbReference>
<dbReference type="InterPro" id="IPR027417">
    <property type="entry name" value="P-loop_NTPase"/>
</dbReference>
<comment type="domain">
    <text evidence="7">The Q motif is unique to and characteristic of the DEAD box family of RNA helicases and controls ATP binding and hydrolysis.</text>
</comment>
<comment type="similarity">
    <text evidence="6">Belongs to the DEAD box helicase family.</text>
</comment>
<keyword evidence="4 6" id="KW-0067">ATP-binding</keyword>
<evidence type="ECO:0000256" key="1">
    <source>
        <dbReference type="ARBA" id="ARBA00022741"/>
    </source>
</evidence>
<organism evidence="11 12">
    <name type="scientific">Babesia duncani</name>
    <dbReference type="NCBI Taxonomy" id="323732"/>
    <lineage>
        <taxon>Eukaryota</taxon>
        <taxon>Sar</taxon>
        <taxon>Alveolata</taxon>
        <taxon>Apicomplexa</taxon>
        <taxon>Aconoidasida</taxon>
        <taxon>Piroplasmida</taxon>
        <taxon>Babesiidae</taxon>
        <taxon>Babesia</taxon>
    </lineage>
</organism>
<dbReference type="PROSITE" id="PS51194">
    <property type="entry name" value="HELICASE_CTER"/>
    <property type="match status" value="1"/>
</dbReference>
<comment type="caution">
    <text evidence="11">The sequence shown here is derived from an EMBL/GenBank/DDBJ whole genome shotgun (WGS) entry which is preliminary data.</text>
</comment>
<dbReference type="SUPFAM" id="SSF52540">
    <property type="entry name" value="P-loop containing nucleoside triphosphate hydrolases"/>
    <property type="match status" value="1"/>
</dbReference>
<accession>A0AAD9UPF8</accession>
<dbReference type="SMART" id="SM01178">
    <property type="entry name" value="DUF4217"/>
    <property type="match status" value="1"/>
</dbReference>
<dbReference type="PANTHER" id="PTHR24031">
    <property type="entry name" value="RNA HELICASE"/>
    <property type="match status" value="1"/>
</dbReference>
<protein>
    <recommendedName>
        <fullName evidence="7">ATP-dependent RNA helicase</fullName>
        <ecNumber evidence="7">3.6.4.13</ecNumber>
    </recommendedName>
</protein>
<dbReference type="InterPro" id="IPR014001">
    <property type="entry name" value="Helicase_ATP-bd"/>
</dbReference>
<keyword evidence="5 7" id="KW-0694">RNA-binding</keyword>
<dbReference type="Pfam" id="PF00270">
    <property type="entry name" value="DEAD"/>
    <property type="match status" value="1"/>
</dbReference>
<sequence>MYHFYKRSSRYKLEKCHYLSILAAKLNPDGTKCRRRSDNAAKASCDLKKYRNDAESYDSGLSSESCAFVGKFEDFNDILNERVISSLHKCGYVNLTAIQKSTIPKILEGCDTLIRSATGSGKTLTFLVPAIHFLVAPHNGIKITRSDGTKVLIISPTRELSVQTEKTAANLAKPFPWIVVTSIKGGDSRKSEKARIRKGITLLVGTPGRILDHCETTSSFNVKNLELFVMDEADRLLDMGFEVKIKKIYDFISTSLATAHTKRNRVQTVLTSATLTNAVEKLAKFCLHTKPTMIGLEKDLLSLPTTLVHEYILTECKNKFIVLISLLLKYLDNNEKVIVFVSNCQSVIYMHTLIQSLTWPLLHKIKNVDDKAIKIAEKYEDAIEDYDFRAATMVKEAGARIFNKIPIFMLHGNMEPNDRAGYISDFIKRNCGLLISTDVASRGLNLEHVNRVIQYDPPQQLEEYIHRSGRSARLGGKGNAILLLMTHEHHFVEELRKRGITAREIKHGKVWSWVEQQYIPKYLKNFKGDLIGFLRNSFCNLVRNESHLLPLAQQAFKSSLQSYKTYSKELRRIFDFRKLHLGHYATSYCLNQKPSDLITMKTKRVGPNNNRPHSDQKRKVVQSGKEKVDQNKRSRHSMENDKSVLDATKMALELLMSRDKLLSKV</sequence>
<dbReference type="SMART" id="SM00487">
    <property type="entry name" value="DEXDc"/>
    <property type="match status" value="1"/>
</dbReference>
<proteinExistence type="inferred from homology"/>
<comment type="function">
    <text evidence="7">RNA helicase.</text>
</comment>
<evidence type="ECO:0000259" key="10">
    <source>
        <dbReference type="PROSITE" id="PS51194"/>
    </source>
</evidence>
<evidence type="ECO:0000256" key="3">
    <source>
        <dbReference type="ARBA" id="ARBA00022806"/>
    </source>
</evidence>
<dbReference type="Pfam" id="PF13959">
    <property type="entry name" value="CTE_SPB4"/>
    <property type="match status" value="1"/>
</dbReference>
<reference evidence="11" key="1">
    <citation type="journal article" date="2023" name="Nat. Microbiol.">
        <title>Babesia duncani multi-omics identifies virulence factors and drug targets.</title>
        <authorList>
            <person name="Singh P."/>
            <person name="Lonardi S."/>
            <person name="Liang Q."/>
            <person name="Vydyam P."/>
            <person name="Khabirova E."/>
            <person name="Fang T."/>
            <person name="Gihaz S."/>
            <person name="Thekkiniath J."/>
            <person name="Munshi M."/>
            <person name="Abel S."/>
            <person name="Ciampossin L."/>
            <person name="Batugedara G."/>
            <person name="Gupta M."/>
            <person name="Lu X.M."/>
            <person name="Lenz T."/>
            <person name="Chakravarty S."/>
            <person name="Cornillot E."/>
            <person name="Hu Y."/>
            <person name="Ma W."/>
            <person name="Gonzalez L.M."/>
            <person name="Sanchez S."/>
            <person name="Estrada K."/>
            <person name="Sanchez-Flores A."/>
            <person name="Montero E."/>
            <person name="Harb O.S."/>
            <person name="Le Roch K.G."/>
            <person name="Mamoun C.B."/>
        </authorList>
    </citation>
    <scope>NUCLEOTIDE SEQUENCE</scope>
    <source>
        <strain evidence="11">WA1</strain>
    </source>
</reference>
<dbReference type="InterPro" id="IPR001650">
    <property type="entry name" value="Helicase_C-like"/>
</dbReference>
<dbReference type="GeneID" id="94336297"/>
<evidence type="ECO:0000256" key="2">
    <source>
        <dbReference type="ARBA" id="ARBA00022801"/>
    </source>
</evidence>
<dbReference type="EMBL" id="JALLKP010000002">
    <property type="protein sequence ID" value="KAK2196750.1"/>
    <property type="molecule type" value="Genomic_DNA"/>
</dbReference>
<feature type="compositionally biased region" description="Basic and acidic residues" evidence="8">
    <location>
        <begin position="612"/>
        <end position="642"/>
    </location>
</feature>
<dbReference type="GO" id="GO:0003724">
    <property type="term" value="F:RNA helicase activity"/>
    <property type="evidence" value="ECO:0007669"/>
    <property type="project" value="UniProtKB-EC"/>
</dbReference>
<dbReference type="InterPro" id="IPR000629">
    <property type="entry name" value="RNA-helicase_DEAD-box_CS"/>
</dbReference>
<dbReference type="GO" id="GO:0016787">
    <property type="term" value="F:hydrolase activity"/>
    <property type="evidence" value="ECO:0007669"/>
    <property type="project" value="UniProtKB-KW"/>
</dbReference>
<dbReference type="Proteomes" id="UP001214638">
    <property type="component" value="Unassembled WGS sequence"/>
</dbReference>
<dbReference type="PROSITE" id="PS51192">
    <property type="entry name" value="HELICASE_ATP_BIND_1"/>
    <property type="match status" value="1"/>
</dbReference>
<feature type="domain" description="Helicase C-terminal" evidence="10">
    <location>
        <begin position="323"/>
        <end position="527"/>
    </location>
</feature>
<dbReference type="Gene3D" id="3.40.50.300">
    <property type="entry name" value="P-loop containing nucleotide triphosphate hydrolases"/>
    <property type="match status" value="2"/>
</dbReference>
<keyword evidence="12" id="KW-1185">Reference proteome</keyword>
<feature type="domain" description="Helicase ATP-binding" evidence="9">
    <location>
        <begin position="103"/>
        <end position="293"/>
    </location>
</feature>
<dbReference type="CDD" id="cd18787">
    <property type="entry name" value="SF2_C_DEAD"/>
    <property type="match status" value="1"/>
</dbReference>
<dbReference type="AlphaFoldDB" id="A0AAD9UPF8"/>
<evidence type="ECO:0000313" key="11">
    <source>
        <dbReference type="EMBL" id="KAK2196750.1"/>
    </source>
</evidence>
<evidence type="ECO:0000256" key="4">
    <source>
        <dbReference type="ARBA" id="ARBA00022840"/>
    </source>
</evidence>
<feature type="region of interest" description="Disordered" evidence="8">
    <location>
        <begin position="602"/>
        <end position="642"/>
    </location>
</feature>
<dbReference type="GO" id="GO:0003723">
    <property type="term" value="F:RNA binding"/>
    <property type="evidence" value="ECO:0007669"/>
    <property type="project" value="UniProtKB-UniRule"/>
</dbReference>
<gene>
    <name evidence="11" type="ORF">BdWA1_001999</name>
</gene>
<dbReference type="PROSITE" id="PS00039">
    <property type="entry name" value="DEAD_ATP_HELICASE"/>
    <property type="match status" value="1"/>
</dbReference>
<dbReference type="EC" id="3.6.4.13" evidence="7"/>
<keyword evidence="2 6" id="KW-0378">Hydrolase</keyword>
<evidence type="ECO:0000256" key="7">
    <source>
        <dbReference type="RuleBase" id="RU365068"/>
    </source>
</evidence>
<dbReference type="RefSeq" id="XP_067803592.1">
    <property type="nucleotide sequence ID" value="XM_067947028.1"/>
</dbReference>
<dbReference type="KEGG" id="bdw:94336297"/>
<comment type="catalytic activity">
    <reaction evidence="7">
        <text>ATP + H2O = ADP + phosphate + H(+)</text>
        <dbReference type="Rhea" id="RHEA:13065"/>
        <dbReference type="ChEBI" id="CHEBI:15377"/>
        <dbReference type="ChEBI" id="CHEBI:15378"/>
        <dbReference type="ChEBI" id="CHEBI:30616"/>
        <dbReference type="ChEBI" id="CHEBI:43474"/>
        <dbReference type="ChEBI" id="CHEBI:456216"/>
        <dbReference type="EC" id="3.6.4.13"/>
    </reaction>
</comment>
<dbReference type="SMART" id="SM00490">
    <property type="entry name" value="HELICc"/>
    <property type="match status" value="1"/>
</dbReference>
<dbReference type="InterPro" id="IPR025313">
    <property type="entry name" value="SPB4-like_CTE"/>
</dbReference>
<keyword evidence="1 6" id="KW-0547">Nucleotide-binding</keyword>
<keyword evidence="3 6" id="KW-0347">Helicase</keyword>
<name>A0AAD9UPF8_9APIC</name>
<evidence type="ECO:0000256" key="5">
    <source>
        <dbReference type="ARBA" id="ARBA00022884"/>
    </source>
</evidence>
<evidence type="ECO:0000256" key="8">
    <source>
        <dbReference type="SAM" id="MobiDB-lite"/>
    </source>
</evidence>